<reference evidence="1 2" key="1">
    <citation type="submission" date="2016-03" db="EMBL/GenBank/DDBJ databases">
        <title>Complete genome sequence of a novel chlorpyrifos degrading bacterium, Cupriavidus nantongensis sp. X1.</title>
        <authorList>
            <person name="Fang L."/>
        </authorList>
    </citation>
    <scope>NUCLEOTIDE SEQUENCE [LARGE SCALE GENOMIC DNA]</scope>
    <source>
        <strain evidence="1 2">X1</strain>
    </source>
</reference>
<dbReference type="Pfam" id="PF24072">
    <property type="entry name" value="T7_gp14"/>
    <property type="match status" value="1"/>
</dbReference>
<sequence>MCEPTTIVMLTTLAVSAAGALMQNNAQNRAIEAQQTAQNRNIEEGYRVAQERQRQAELKAFEQRTDRAQQANRQLAMARVGAAEGAGSLAASAMNISAAAAADLGRIDAGLDNERSGVSDQMAALQAGGADAAAQAAAAGRVSQVQAGAQIGQALVGAGAQYFQRQTQLDVAKNYRIQNPPK</sequence>
<dbReference type="KEGG" id="cnan:A2G96_17835"/>
<protein>
    <submittedName>
        <fullName evidence="1">Uncharacterized protein</fullName>
    </submittedName>
</protein>
<dbReference type="STRING" id="1796606.A2G96_17835"/>
<dbReference type="EMBL" id="CP014844">
    <property type="protein sequence ID" value="AMR79451.1"/>
    <property type="molecule type" value="Genomic_DNA"/>
</dbReference>
<organism evidence="1 2">
    <name type="scientific">Cupriavidus nantongensis</name>
    <dbReference type="NCBI Taxonomy" id="1796606"/>
    <lineage>
        <taxon>Bacteria</taxon>
        <taxon>Pseudomonadati</taxon>
        <taxon>Pseudomonadota</taxon>
        <taxon>Betaproteobacteria</taxon>
        <taxon>Burkholderiales</taxon>
        <taxon>Burkholderiaceae</taxon>
        <taxon>Cupriavidus</taxon>
    </lineage>
</organism>
<keyword evidence="2" id="KW-1185">Reference proteome</keyword>
<proteinExistence type="predicted"/>
<dbReference type="InterPro" id="IPR038996">
    <property type="entry name" value="Gp14"/>
</dbReference>
<name>A0A142JMY9_9BURK</name>
<accession>A0A142JMY9</accession>
<evidence type="ECO:0000313" key="2">
    <source>
        <dbReference type="Proteomes" id="UP000075238"/>
    </source>
</evidence>
<gene>
    <name evidence="1" type="ORF">A2G96_17835</name>
</gene>
<dbReference type="Proteomes" id="UP000075238">
    <property type="component" value="Chromosome 1"/>
</dbReference>
<evidence type="ECO:0000313" key="1">
    <source>
        <dbReference type="EMBL" id="AMR79451.1"/>
    </source>
</evidence>
<dbReference type="AlphaFoldDB" id="A0A142JMY9"/>